<protein>
    <submittedName>
        <fullName evidence="2">Uncharacterized protein</fullName>
    </submittedName>
</protein>
<dbReference type="EMBL" id="KV441552">
    <property type="protein sequence ID" value="OAG06253.1"/>
    <property type="molecule type" value="Genomic_DNA"/>
</dbReference>
<name>A0A177CF62_9PLEO</name>
<evidence type="ECO:0000313" key="3">
    <source>
        <dbReference type="Proteomes" id="UP000077069"/>
    </source>
</evidence>
<dbReference type="Proteomes" id="UP000077069">
    <property type="component" value="Unassembled WGS sequence"/>
</dbReference>
<dbReference type="RefSeq" id="XP_018036618.1">
    <property type="nucleotide sequence ID" value="XM_018178509.1"/>
</dbReference>
<dbReference type="GeneID" id="28761995"/>
<reference evidence="2 3" key="1">
    <citation type="submission" date="2016-05" db="EMBL/GenBank/DDBJ databases">
        <title>Comparative analysis of secretome profiles of manganese(II)-oxidizing ascomycete fungi.</title>
        <authorList>
            <consortium name="DOE Joint Genome Institute"/>
            <person name="Zeiner C.A."/>
            <person name="Purvine S.O."/>
            <person name="Zink E.M."/>
            <person name="Wu S."/>
            <person name="Pasa-Tolic L."/>
            <person name="Chaput D.L."/>
            <person name="Haridas S."/>
            <person name="Grigoriev I.V."/>
            <person name="Santelli C.M."/>
            <person name="Hansel C.M."/>
        </authorList>
    </citation>
    <scope>NUCLEOTIDE SEQUENCE [LARGE SCALE GENOMIC DNA]</scope>
    <source>
        <strain evidence="2 3">AP3s5-JAC2a</strain>
    </source>
</reference>
<keyword evidence="3" id="KW-1185">Reference proteome</keyword>
<feature type="compositionally biased region" description="Polar residues" evidence="1">
    <location>
        <begin position="34"/>
        <end position="45"/>
    </location>
</feature>
<dbReference type="InParanoid" id="A0A177CF62"/>
<organism evidence="2 3">
    <name type="scientific">Paraphaeosphaeria sporulosa</name>
    <dbReference type="NCBI Taxonomy" id="1460663"/>
    <lineage>
        <taxon>Eukaryota</taxon>
        <taxon>Fungi</taxon>
        <taxon>Dikarya</taxon>
        <taxon>Ascomycota</taxon>
        <taxon>Pezizomycotina</taxon>
        <taxon>Dothideomycetes</taxon>
        <taxon>Pleosporomycetidae</taxon>
        <taxon>Pleosporales</taxon>
        <taxon>Massarineae</taxon>
        <taxon>Didymosphaeriaceae</taxon>
        <taxon>Paraphaeosphaeria</taxon>
    </lineage>
</organism>
<accession>A0A177CF62</accession>
<proteinExistence type="predicted"/>
<evidence type="ECO:0000313" key="2">
    <source>
        <dbReference type="EMBL" id="OAG06253.1"/>
    </source>
</evidence>
<dbReference type="AlphaFoldDB" id="A0A177CF62"/>
<gene>
    <name evidence="2" type="ORF">CC84DRAFT_1164562</name>
</gene>
<evidence type="ECO:0000256" key="1">
    <source>
        <dbReference type="SAM" id="MobiDB-lite"/>
    </source>
</evidence>
<sequence>MCLKVQPSYIVSGEHVHVRASLLHVSTRRHNTCSLTHPDTNLTTTHQHHPPLRSLQKL</sequence>
<feature type="region of interest" description="Disordered" evidence="1">
    <location>
        <begin position="34"/>
        <end position="58"/>
    </location>
</feature>